<feature type="compositionally biased region" description="Polar residues" evidence="1">
    <location>
        <begin position="165"/>
        <end position="185"/>
    </location>
</feature>
<feature type="non-terminal residue" evidence="3">
    <location>
        <position position="1"/>
    </location>
</feature>
<feature type="non-terminal residue" evidence="3">
    <location>
        <position position="804"/>
    </location>
</feature>
<dbReference type="EMBL" id="VWZN01014808">
    <property type="protein sequence ID" value="NWR49258.1"/>
    <property type="molecule type" value="Genomic_DNA"/>
</dbReference>
<feature type="region of interest" description="Disordered" evidence="1">
    <location>
        <begin position="779"/>
        <end position="804"/>
    </location>
</feature>
<name>A0A7K4XSY0_REGSA</name>
<dbReference type="GO" id="GO:0005737">
    <property type="term" value="C:cytoplasm"/>
    <property type="evidence" value="ECO:0007669"/>
    <property type="project" value="TreeGrafter"/>
</dbReference>
<feature type="compositionally biased region" description="Basic residues" evidence="1">
    <location>
        <begin position="325"/>
        <end position="336"/>
    </location>
</feature>
<keyword evidence="4" id="KW-1185">Reference proteome</keyword>
<accession>A0A7K4XSY0</accession>
<sequence>LGDALMNPLWQSRSLAEGICQTISEMNAELVMVTQETLMEQLVKNSPGTVVPSHNILYNTLGTLIKERKIHHTGEGYFTVTPNTYFITNDATEDNRRFLLQDSCCCSSPSITYLVNIKPCADLVKGNIPTVSCYRSCHCFPDQNLLCEQRHRQVMSHEAYGEGNRGSSELKPSTGTQGTSASAENHSWDTVKPLTSLKAKLKSKMFGLGLFWRSGSKKEKHKKEYSTFSAQFPPQEWPVRDEDDLDNIPRDIEHEIIKRINPTLTVDNLIKHTILMQKFEEQKKCISKEKKYNSNGTLAEAPTKPNQVRQNHLPKDCVQKAPSKTAKHPRKTKSKKEKQICRSSRKSHPQKPAFQNVKAEENFSVPIKTQEPPAAAVESRVIYKKQIKNPFQGLPWRPRSFHARGYQGVGKSQLKGRPPKAGRASQRPRSLASSGAFGCETEWLDAESQAERAQQSHLLHANRSGLQSKEDSWSGNGCYPQGSNLQIDNSTYFLESNISEENACKRTVKKTSPCSYIEDNGACREDAKFPFYLKDEHCRCKADTVCELLDRTASELQNVHLSNYTASVNLAPQNGVKHRPKTGKKSELSFNRDCGSHPGSMELASEGFTDDFHLLYPKGHDGDSCNSSHLDENSQHVSPCSDTRGTAVSLKACKVTAGPAQPDPPVNKRGSGEQGCREPTDGSEEPPKAEGTEGSCLCRQALLKAHRKEEESAPSECEKGSAVAERCHAAEADSAACTLQDCSLEVGEGVARCALGSGIRGGKSPRGKKERLLNSTCPVIPEEKHSEGTENHSITGDSGIDSPR</sequence>
<feature type="region of interest" description="Disordered" evidence="1">
    <location>
        <begin position="158"/>
        <end position="187"/>
    </location>
</feature>
<feature type="region of interest" description="Disordered" evidence="1">
    <location>
        <begin position="656"/>
        <end position="692"/>
    </location>
</feature>
<dbReference type="OrthoDB" id="10020110at2759"/>
<gene>
    <name evidence="3" type="primary">Stox1</name>
    <name evidence="3" type="ORF">REGSAT_R08611</name>
</gene>
<feature type="compositionally biased region" description="Basic and acidic residues" evidence="1">
    <location>
        <begin position="675"/>
        <end position="691"/>
    </location>
</feature>
<feature type="region of interest" description="Disordered" evidence="1">
    <location>
        <begin position="392"/>
        <end position="434"/>
    </location>
</feature>
<dbReference type="InterPro" id="IPR019391">
    <property type="entry name" value="Storkhead-box_WHD"/>
</dbReference>
<feature type="region of interest" description="Disordered" evidence="1">
    <location>
        <begin position="296"/>
        <end position="359"/>
    </location>
</feature>
<evidence type="ECO:0000313" key="3">
    <source>
        <dbReference type="EMBL" id="NWR49258.1"/>
    </source>
</evidence>
<comment type="caution">
    <text evidence="3">The sequence shown here is derived from an EMBL/GenBank/DDBJ whole genome shotgun (WGS) entry which is preliminary data.</text>
</comment>
<dbReference type="GO" id="GO:0006357">
    <property type="term" value="P:regulation of transcription by RNA polymerase II"/>
    <property type="evidence" value="ECO:0007669"/>
    <property type="project" value="InterPro"/>
</dbReference>
<evidence type="ECO:0000259" key="2">
    <source>
        <dbReference type="Pfam" id="PF10264"/>
    </source>
</evidence>
<evidence type="ECO:0000256" key="1">
    <source>
        <dbReference type="SAM" id="MobiDB-lite"/>
    </source>
</evidence>
<dbReference type="Pfam" id="PF10264">
    <property type="entry name" value="WHD_Storkhead"/>
    <property type="match status" value="1"/>
</dbReference>
<protein>
    <submittedName>
        <fullName evidence="3">STOX1 protein</fullName>
    </submittedName>
</protein>
<dbReference type="GO" id="GO:0005634">
    <property type="term" value="C:nucleus"/>
    <property type="evidence" value="ECO:0007669"/>
    <property type="project" value="TreeGrafter"/>
</dbReference>
<evidence type="ECO:0000313" key="4">
    <source>
        <dbReference type="Proteomes" id="UP000529728"/>
    </source>
</evidence>
<organism evidence="3 4">
    <name type="scientific">Regulus satrapa</name>
    <name type="common">Golden-crowned kinglet</name>
    <dbReference type="NCBI Taxonomy" id="13245"/>
    <lineage>
        <taxon>Eukaryota</taxon>
        <taxon>Metazoa</taxon>
        <taxon>Chordata</taxon>
        <taxon>Craniata</taxon>
        <taxon>Vertebrata</taxon>
        <taxon>Euteleostomi</taxon>
        <taxon>Archelosauria</taxon>
        <taxon>Archosauria</taxon>
        <taxon>Dinosauria</taxon>
        <taxon>Saurischia</taxon>
        <taxon>Theropoda</taxon>
        <taxon>Coelurosauria</taxon>
        <taxon>Aves</taxon>
        <taxon>Neognathae</taxon>
        <taxon>Neoaves</taxon>
        <taxon>Telluraves</taxon>
        <taxon>Australaves</taxon>
        <taxon>Passeriformes</taxon>
        <taxon>Regulidae</taxon>
        <taxon>Regulus</taxon>
    </lineage>
</organism>
<dbReference type="PANTHER" id="PTHR22437:SF1">
    <property type="entry name" value="STORKHEAD-BOX PROTEIN 1"/>
    <property type="match status" value="1"/>
</dbReference>
<dbReference type="GO" id="GO:0000977">
    <property type="term" value="F:RNA polymerase II transcription regulatory region sequence-specific DNA binding"/>
    <property type="evidence" value="ECO:0007669"/>
    <property type="project" value="TreeGrafter"/>
</dbReference>
<dbReference type="InterPro" id="IPR040126">
    <property type="entry name" value="STOX1/2"/>
</dbReference>
<proteinExistence type="predicted"/>
<reference evidence="3 4" key="1">
    <citation type="submission" date="2019-09" db="EMBL/GenBank/DDBJ databases">
        <title>Bird 10,000 Genomes (B10K) Project - Family phase.</title>
        <authorList>
            <person name="Zhang G."/>
        </authorList>
    </citation>
    <scope>NUCLEOTIDE SEQUENCE [LARGE SCALE GENOMIC DNA]</scope>
    <source>
        <strain evidence="3">B10K-DU-001-18</strain>
        <tissue evidence="3">Muscle</tissue>
    </source>
</reference>
<dbReference type="AlphaFoldDB" id="A0A7K4XSY0"/>
<feature type="domain" description="Winged helix Storkhead-box1" evidence="2">
    <location>
        <begin position="11"/>
        <end position="82"/>
    </location>
</feature>
<dbReference type="PANTHER" id="PTHR22437">
    <property type="entry name" value="WINGED HELIX DOMAIN-CONTAINING PROTEIN"/>
    <property type="match status" value="1"/>
</dbReference>
<dbReference type="Proteomes" id="UP000529728">
    <property type="component" value="Unassembled WGS sequence"/>
</dbReference>
<feature type="compositionally biased region" description="Basic and acidic residues" evidence="1">
    <location>
        <begin position="781"/>
        <end position="790"/>
    </location>
</feature>